<dbReference type="Pfam" id="PF06483">
    <property type="entry name" value="ChiC"/>
    <property type="match status" value="1"/>
</dbReference>
<keyword evidence="4" id="KW-0378">Hydrolase</keyword>
<evidence type="ECO:0000259" key="3">
    <source>
        <dbReference type="PROSITE" id="PS51910"/>
    </source>
</evidence>
<dbReference type="CDD" id="cd12215">
    <property type="entry name" value="ChiC_BD"/>
    <property type="match status" value="1"/>
</dbReference>
<dbReference type="Gene3D" id="2.80.10.50">
    <property type="match status" value="1"/>
</dbReference>
<evidence type="ECO:0000256" key="1">
    <source>
        <dbReference type="ARBA" id="ARBA00023024"/>
    </source>
</evidence>
<dbReference type="Pfam" id="PF13472">
    <property type="entry name" value="Lipase_GDSL_2"/>
    <property type="match status" value="1"/>
</dbReference>
<dbReference type="InterPro" id="IPR036573">
    <property type="entry name" value="CBM_sf_5/12"/>
</dbReference>
<dbReference type="InterPro" id="IPR035992">
    <property type="entry name" value="Ricin_B-like_lectins"/>
</dbReference>
<dbReference type="InterPro" id="IPR036514">
    <property type="entry name" value="SGNH_hydro_sf"/>
</dbReference>
<dbReference type="Pfam" id="PF00045">
    <property type="entry name" value="Hemopexin"/>
    <property type="match status" value="1"/>
</dbReference>
<dbReference type="InterPro" id="IPR013830">
    <property type="entry name" value="SGNH_hydro"/>
</dbReference>
<dbReference type="SMART" id="SM00636">
    <property type="entry name" value="Glyco_18"/>
    <property type="match status" value="1"/>
</dbReference>
<feature type="region of interest" description="Disordered" evidence="2">
    <location>
        <begin position="88"/>
        <end position="114"/>
    </location>
</feature>
<dbReference type="InterPro" id="IPR009470">
    <property type="entry name" value="Chi_C"/>
</dbReference>
<dbReference type="CDD" id="cd06548">
    <property type="entry name" value="GH18_chitinase"/>
    <property type="match status" value="1"/>
</dbReference>
<dbReference type="SUPFAM" id="SSF54556">
    <property type="entry name" value="Chitinase insertion domain"/>
    <property type="match status" value="1"/>
</dbReference>
<name>A0ABV6TI54_9ACTN</name>
<dbReference type="PROSITE" id="PS51910">
    <property type="entry name" value="GH18_2"/>
    <property type="match status" value="1"/>
</dbReference>
<accession>A0ABV6TI54</accession>
<dbReference type="PROSITE" id="PS51642">
    <property type="entry name" value="HEMOPEXIN_2"/>
    <property type="match status" value="3"/>
</dbReference>
<feature type="domain" description="GH18" evidence="3">
    <location>
        <begin position="1083"/>
        <end position="1575"/>
    </location>
</feature>
<dbReference type="SUPFAM" id="SSF56219">
    <property type="entry name" value="DNase I-like"/>
    <property type="match status" value="1"/>
</dbReference>
<dbReference type="CDD" id="cd00161">
    <property type="entry name" value="beta-trefoil_Ricin-like"/>
    <property type="match status" value="1"/>
</dbReference>
<dbReference type="Gene3D" id="3.10.50.10">
    <property type="match status" value="1"/>
</dbReference>
<proteinExistence type="predicted"/>
<dbReference type="InterPro" id="IPR036375">
    <property type="entry name" value="Hemopexin-like_dom_sf"/>
</dbReference>
<dbReference type="SMART" id="SM00120">
    <property type="entry name" value="HX"/>
    <property type="match status" value="3"/>
</dbReference>
<dbReference type="SUPFAM" id="SSF52266">
    <property type="entry name" value="SGNH hydrolase"/>
    <property type="match status" value="1"/>
</dbReference>
<dbReference type="EMBL" id="JBHMQV010000009">
    <property type="protein sequence ID" value="MFC0844906.1"/>
    <property type="molecule type" value="Genomic_DNA"/>
</dbReference>
<keyword evidence="5" id="KW-1185">Reference proteome</keyword>
<dbReference type="Pfam" id="PF14200">
    <property type="entry name" value="RicinB_lectin_2"/>
    <property type="match status" value="1"/>
</dbReference>
<dbReference type="InterPro" id="IPR050314">
    <property type="entry name" value="Glycosyl_Hydrlase_18"/>
</dbReference>
<dbReference type="SUPFAM" id="SSF50370">
    <property type="entry name" value="Ricin B-like lectins"/>
    <property type="match status" value="1"/>
</dbReference>
<sequence>MRNRRRRGRSGYGVPVVLLLAVALLAGLLPAFVLPAREAAAVPGGFQYKAASWNLAYSGPRLLNDVPRIMQAAGGLDVMALQEVRDRNPGDVLPGDAEPSVVVPEDRRVDDPGTAGGWEVRRQWTVERSRWTPQPGLSLYLYRVIAPGKKDRSVVIVQRSWNGEQVLLDAANLSVLTMRPDHTVARPLPNPTAIHPDNAGFPALGIRLNVAGRGGATWFYSIHATSETTRADNNADFIVQDVSSNDPRRAAGDRWAMLGDFNRIPTARSIGNTGNAENDAPLEDIVERDADEAFHYSDPSLPTYWSKKGARISRSQLDYMVSKEAIDKYKAVRWPDRMGSDHYPVVYVPPACPVTARTARAAADGCGTKLPAAVSLGDSYISGEGGRWRGNANTWADGSAWGTDRTAVSCDADESKCGHDLSRVYGSTSYGTDEEGVEGNRCDRADTAEILTADLPDIGPERRFNLACSGATTANVRDTGFKDEDPQIDQLATLAEFFDIKTVVVSVGGNDLDFNGIVNACGEAFVNRLNTSCSKSREPGFASALGEVQSKVKATLDAVHATLRATQAPGSYNVVLQSYPSPIPRNDANRYRDALNRYESGGCPFTAQASDWARDSVMPRISSMLRQAARAGDAAFLDVQDAFNGHELCAKTAQQATSANRLGRPQSAEQAEWVRWVPYLSEKTKDWLWQSQGDQQEAVHPNAFGQQMLAACLTRLVGQSPRGGAEFACTNTPGQGPDGAQVRPGTARGIDATLSVATNEAYFFHGDQYARVKLGPNGANEIVDGPDKGIKSIADNWPSLRGTQFANRVDAAFSLPDVPGEAFMFSGSQYVRIKNVTPGTSNDTRVNGPWSICTGWTSLCSTPQLKALFADGIDSALSVRKNEVYFFKDDQYVSVEANPGSIDHIINGPKPIADHWPSLKAAADKAPSAGFTNAIDASFGVPEWYCNWLEAFITLGIACSLNEPGRGAVFAGGQAVTISVIPGTNDDKLLGGPERISDAWTSLRNTIFDEQPDPAVIRARSSMRGPQPAEDREPKGPGPWSTNPADQPKCRPDGMTSTPDVNTPYCQVYDDQGRERMGSTHPRRVVGYFTGWRTGADGRAQYLPNSIPWGQVTHVNYAFAHIQDDKISVGDPNDPDNPALRMTWPGVAGVEMDRGLPYQGQFNLLTQYKRQHPRVKTLISVGGWAETGGRLNPDGTRTADGGFYALATKEDGSVNQPAIDTFADSTVEFLRRYGFDGADIDYEYPTALPDAGNPLDWPVSNPRRKGLTAGYTALMKTLRERLDRASAADGRYYQLTTAASASGYLVRGMEDYSALQYLDFVNAMSYDLHGSWNSFVGPQAPLYDDGRDSELAAAGMYDKAKYPEFDQEGYFNTDWSYHYFRGAMQAGRINLGVPYYTRGWDHVSGGVGNGLWGTSELSDQRACPPGTGPNGARSNCGSGAKGVANLWHDTNPDGSEVGAGSNPMWHAKNLERGVTPGYLERFGLDPDAPANATGGYTRHWDDTLKASWLWNEDKKTFLSTEDEQAVAAKAQYVKDKGAGGVMLWELAGDYDCPAEGECRPGYTLTTALDEALRSAGPYGAERAQGSTATLPKEQLDVSAELVEFPTGRDDLWPQQPKLRITNHTGGSLPSGAELSFDIPTSTPPLVKDGAWKELKGAVQAGHSGPNVGGLKADFHRVTLKLGYCEDIRAGQSRDIALKYYLPLTGPANFTLKIGDTTYGLSQDRRKNTTTVAPAASDGPGCQAEEWDGGRTYNPAWAPFSFWQTGDKWKIEDVSSGNLLDHPGDWSTAHLTEKQDGNANQLWTVSEDSAGGWFRIKSGTSGHEQCLGAARTLDALTVGDCDYSPGQWWQLRTDAGEVTTGAPRHGGSYGLVSFAAGTDYTKPDFAAEPRNSGTAPGTQVVAGAVDGSTRTVVSYGGFYWRAKYWTKGNRPDAADPANPWTRLGRTTTEALLRGPGLGGGLSLSRPLVGRGMSMQRGLGLN</sequence>
<dbReference type="Gene3D" id="3.20.20.80">
    <property type="entry name" value="Glycosidases"/>
    <property type="match status" value="1"/>
</dbReference>
<dbReference type="SUPFAM" id="SSF51445">
    <property type="entry name" value="(Trans)glycosidases"/>
    <property type="match status" value="1"/>
</dbReference>
<evidence type="ECO:0000256" key="2">
    <source>
        <dbReference type="SAM" id="MobiDB-lite"/>
    </source>
</evidence>
<dbReference type="Gene3D" id="2.10.10.20">
    <property type="entry name" value="Carbohydrate-binding module superfamily 5/12"/>
    <property type="match status" value="1"/>
</dbReference>
<evidence type="ECO:0000313" key="4">
    <source>
        <dbReference type="EMBL" id="MFC0844906.1"/>
    </source>
</evidence>
<keyword evidence="1" id="KW-0624">Polysaccharide degradation</keyword>
<dbReference type="PANTHER" id="PTHR11177">
    <property type="entry name" value="CHITINASE"/>
    <property type="match status" value="1"/>
</dbReference>
<reference evidence="4 5" key="1">
    <citation type="submission" date="2024-09" db="EMBL/GenBank/DDBJ databases">
        <authorList>
            <person name="Sun Q."/>
            <person name="Mori K."/>
        </authorList>
    </citation>
    <scope>NUCLEOTIDE SEQUENCE [LARGE SCALE GENOMIC DNA]</scope>
    <source>
        <strain evidence="4 5">JCM 4557</strain>
    </source>
</reference>
<gene>
    <name evidence="4" type="ORF">ACFH04_14465</name>
</gene>
<dbReference type="RefSeq" id="WP_394319463.1">
    <property type="nucleotide sequence ID" value="NZ_JBHMQV010000009.1"/>
</dbReference>
<dbReference type="InterPro" id="IPR029070">
    <property type="entry name" value="Chitinase_insertion_sf"/>
</dbReference>
<dbReference type="SUPFAM" id="SSF51055">
    <property type="entry name" value="Carbohydrate binding domain"/>
    <property type="match status" value="1"/>
</dbReference>
<dbReference type="PANTHER" id="PTHR11177:SF308">
    <property type="entry name" value="CHITINASE A"/>
    <property type="match status" value="1"/>
</dbReference>
<dbReference type="Gene3D" id="3.60.10.10">
    <property type="entry name" value="Endonuclease/exonuclease/phosphatase"/>
    <property type="match status" value="1"/>
</dbReference>
<dbReference type="InterPro" id="IPR001223">
    <property type="entry name" value="Glyco_hydro18_cat"/>
</dbReference>
<dbReference type="InterPro" id="IPR011583">
    <property type="entry name" value="Chitinase_II/V-like_cat"/>
</dbReference>
<dbReference type="InterPro" id="IPR036691">
    <property type="entry name" value="Endo/exonu/phosph_ase_sf"/>
</dbReference>
<organism evidence="4 5">
    <name type="scientific">Streptomyces noboritoensis</name>
    <dbReference type="NCBI Taxonomy" id="67337"/>
    <lineage>
        <taxon>Bacteria</taxon>
        <taxon>Bacillati</taxon>
        <taxon>Actinomycetota</taxon>
        <taxon>Actinomycetes</taxon>
        <taxon>Kitasatosporales</taxon>
        <taxon>Streptomycetaceae</taxon>
        <taxon>Streptomyces</taxon>
    </lineage>
</organism>
<feature type="region of interest" description="Disordered" evidence="2">
    <location>
        <begin position="1019"/>
        <end position="1063"/>
    </location>
</feature>
<evidence type="ECO:0000313" key="5">
    <source>
        <dbReference type="Proteomes" id="UP001589887"/>
    </source>
</evidence>
<dbReference type="SUPFAM" id="SSF50923">
    <property type="entry name" value="Hemopexin-like domain"/>
    <property type="match status" value="1"/>
</dbReference>
<keyword evidence="1" id="KW-0146">Chitin degradation</keyword>
<protein>
    <submittedName>
        <fullName evidence="4">Glycosyl hydrolase family 18 protein</fullName>
    </submittedName>
</protein>
<dbReference type="InterPro" id="IPR018487">
    <property type="entry name" value="Hemopexin-like_repeat"/>
</dbReference>
<dbReference type="Gene3D" id="2.110.10.10">
    <property type="entry name" value="Hemopexin-like domain"/>
    <property type="match status" value="2"/>
</dbReference>
<dbReference type="Gene3D" id="3.40.50.1110">
    <property type="entry name" value="SGNH hydrolase"/>
    <property type="match status" value="1"/>
</dbReference>
<dbReference type="Pfam" id="PF00704">
    <property type="entry name" value="Glyco_hydro_18"/>
    <property type="match status" value="1"/>
</dbReference>
<dbReference type="Proteomes" id="UP001589887">
    <property type="component" value="Unassembled WGS sequence"/>
</dbReference>
<keyword evidence="1" id="KW-0119">Carbohydrate metabolism</keyword>
<comment type="caution">
    <text evidence="4">The sequence shown here is derived from an EMBL/GenBank/DDBJ whole genome shotgun (WGS) entry which is preliminary data.</text>
</comment>
<dbReference type="InterPro" id="IPR017853">
    <property type="entry name" value="GH"/>
</dbReference>
<dbReference type="GO" id="GO:0016787">
    <property type="term" value="F:hydrolase activity"/>
    <property type="evidence" value="ECO:0007669"/>
    <property type="project" value="UniProtKB-KW"/>
</dbReference>
<dbReference type="PROSITE" id="PS50231">
    <property type="entry name" value="RICIN_B_LECTIN"/>
    <property type="match status" value="1"/>
</dbReference>
<dbReference type="InterPro" id="IPR000772">
    <property type="entry name" value="Ricin_B_lectin"/>
</dbReference>